<dbReference type="AlphaFoldDB" id="A0AB72ZQL8"/>
<name>A0AB72ZQL8_YERPE</name>
<dbReference type="EMBL" id="AKRT01000034">
    <property type="protein sequence ID" value="EIR25564.1"/>
    <property type="molecule type" value="Genomic_DNA"/>
</dbReference>
<proteinExistence type="predicted"/>
<sequence>MTEKIKRRNFITVHKNSGFMYSIFFNLLFFLCVKEEFLCQIQW</sequence>
<dbReference type="Proteomes" id="UP000003231">
    <property type="component" value="Unassembled WGS sequence"/>
</dbReference>
<protein>
    <submittedName>
        <fullName evidence="1">Uncharacterized protein</fullName>
    </submittedName>
</protein>
<evidence type="ECO:0000313" key="2">
    <source>
        <dbReference type="Proteomes" id="UP000003231"/>
    </source>
</evidence>
<reference evidence="1 2" key="1">
    <citation type="submission" date="2012-05" db="EMBL/GenBank/DDBJ databases">
        <title>Genome sequence of Yersinia Pestis PY-08.</title>
        <authorList>
            <person name="Santana-Cruz I."/>
            <person name="Sengamalay N."/>
            <person name="McCracken C."/>
            <person name="Daugherty S.C."/>
            <person name="Maroo A."/>
            <person name="Vara P.G."/>
            <person name="Tallon L.J."/>
            <person name="Sadzewicz L."/>
            <person name="Vinetz J.M."/>
            <person name="Cespedes Zambrano M.J."/>
            <person name="Fraser-Liggett C.M."/>
            <person name="Tettelin H."/>
        </authorList>
    </citation>
    <scope>NUCLEOTIDE SEQUENCE [LARGE SCALE GENOMIC DNA]</scope>
    <source>
        <strain evidence="1 2">PY-08</strain>
    </source>
</reference>
<evidence type="ECO:0000313" key="1">
    <source>
        <dbReference type="EMBL" id="EIR25564.1"/>
    </source>
</evidence>
<comment type="caution">
    <text evidence="1">The sequence shown here is derived from an EMBL/GenBank/DDBJ whole genome shotgun (WGS) entry which is preliminary data.</text>
</comment>
<accession>A0AB72ZQL8</accession>
<organism evidence="1 2">
    <name type="scientific">Yersinia pestis PY-08</name>
    <dbReference type="NCBI Taxonomy" id="992134"/>
    <lineage>
        <taxon>Bacteria</taxon>
        <taxon>Pseudomonadati</taxon>
        <taxon>Pseudomonadota</taxon>
        <taxon>Gammaproteobacteria</taxon>
        <taxon>Enterobacterales</taxon>
        <taxon>Yersiniaceae</taxon>
        <taxon>Yersinia</taxon>
    </lineage>
</organism>
<gene>
    <name evidence="1" type="ORF">YPPY08_5024</name>
</gene>